<evidence type="ECO:0000313" key="3">
    <source>
        <dbReference type="EMBL" id="EEG29335.1"/>
    </source>
</evidence>
<keyword evidence="2" id="KW-0732">Signal</keyword>
<dbReference type="SUPFAM" id="SSF49785">
    <property type="entry name" value="Galactose-binding domain-like"/>
    <property type="match status" value="1"/>
</dbReference>
<feature type="signal peptide" evidence="2">
    <location>
        <begin position="1"/>
        <end position="33"/>
    </location>
</feature>
<dbReference type="EMBL" id="ACEC01000108">
    <property type="protein sequence ID" value="EEG29335.1"/>
    <property type="molecule type" value="Genomic_DNA"/>
</dbReference>
<proteinExistence type="predicted"/>
<keyword evidence="4" id="KW-1185">Reference proteome</keyword>
<dbReference type="STRING" id="537013.CLOSTMETH_03055"/>
<keyword evidence="1" id="KW-0812">Transmembrane</keyword>
<dbReference type="GO" id="GO:0004553">
    <property type="term" value="F:hydrolase activity, hydrolyzing O-glycosyl compounds"/>
    <property type="evidence" value="ECO:0007669"/>
    <property type="project" value="InterPro"/>
</dbReference>
<dbReference type="Gene3D" id="1.20.1270.90">
    <property type="entry name" value="AF1782-like"/>
    <property type="match status" value="3"/>
</dbReference>
<dbReference type="Gene3D" id="2.60.120.260">
    <property type="entry name" value="Galactose-binding domain-like"/>
    <property type="match status" value="1"/>
</dbReference>
<gene>
    <name evidence="3" type="ORF">CLOSTMETH_03055</name>
</gene>
<protein>
    <submittedName>
        <fullName evidence="3">Gram-positive signal peptide protein, YSIRK family</fullName>
    </submittedName>
</protein>
<reference evidence="3 4" key="2">
    <citation type="submission" date="2009-02" db="EMBL/GenBank/DDBJ databases">
        <title>Draft genome sequence of Clostridium methylpentosum (DSM 5476).</title>
        <authorList>
            <person name="Sudarsanam P."/>
            <person name="Ley R."/>
            <person name="Guruge J."/>
            <person name="Turnbaugh P.J."/>
            <person name="Mahowald M."/>
            <person name="Liep D."/>
            <person name="Gordon J."/>
        </authorList>
    </citation>
    <scope>NUCLEOTIDE SEQUENCE [LARGE SCALE GENOMIC DNA]</scope>
    <source>
        <strain evidence="3 4">DSM 5476</strain>
    </source>
</reference>
<dbReference type="Pfam" id="PF17132">
    <property type="entry name" value="Glyco_hydro_106"/>
    <property type="match status" value="1"/>
</dbReference>
<keyword evidence="1" id="KW-0472">Membrane</keyword>
<dbReference type="GO" id="GO:0005975">
    <property type="term" value="P:carbohydrate metabolic process"/>
    <property type="evidence" value="ECO:0007669"/>
    <property type="project" value="InterPro"/>
</dbReference>
<evidence type="ECO:0000313" key="4">
    <source>
        <dbReference type="Proteomes" id="UP000003340"/>
    </source>
</evidence>
<dbReference type="Pfam" id="PF07554">
    <property type="entry name" value="FIVAR"/>
    <property type="match status" value="1"/>
</dbReference>
<organism evidence="3 4">
    <name type="scientific">[Clostridium] methylpentosum DSM 5476</name>
    <dbReference type="NCBI Taxonomy" id="537013"/>
    <lineage>
        <taxon>Bacteria</taxon>
        <taxon>Bacillati</taxon>
        <taxon>Bacillota</taxon>
        <taxon>Clostridia</taxon>
        <taxon>Eubacteriales</taxon>
        <taxon>Oscillospiraceae</taxon>
        <taxon>Oscillospiraceae incertae sedis</taxon>
    </lineage>
</organism>
<feature type="chain" id="PRO_5038965303" evidence="2">
    <location>
        <begin position="34"/>
        <end position="1282"/>
    </location>
</feature>
<dbReference type="InterPro" id="IPR053161">
    <property type="entry name" value="Ulvan_degrading_GH"/>
</dbReference>
<feature type="transmembrane region" description="Helical" evidence="1">
    <location>
        <begin position="1259"/>
        <end position="1277"/>
    </location>
</feature>
<dbReference type="PANTHER" id="PTHR36848">
    <property type="entry name" value="DNA-BINDING PROTEIN (PUTATIVE SECRETED PROTEIN)-RELATED"/>
    <property type="match status" value="1"/>
</dbReference>
<dbReference type="PANTHER" id="PTHR36848:SF2">
    <property type="entry name" value="SECRETED PROTEIN"/>
    <property type="match status" value="1"/>
</dbReference>
<dbReference type="eggNOG" id="COG3250">
    <property type="taxonomic scope" value="Bacteria"/>
</dbReference>
<dbReference type="HOGENOM" id="CLU_003772_0_1_9"/>
<sequence length="1282" mass="142646">MKTKMKKFFLKRVSCFTLAAVLSVGLLSSIHPAAAVSETQPTSFADQFQKPEAWSKPYARWWICPGVMTEEETRREIRSMAQAGFGGLELVGMNLTSVKFGGDEWNQTMKWALDEAIKNDIKLDFTLSQMWPLSVPSITDVNDTRNEQALFCKEVEFSATTEQMTYQEKDGLPIPEGNFDLKKERELIAVTASQKQDDGVYDSETVIDLMNDPSATINQNAGVVKWTAPHEGDWSVFYLYRQSTGSMAKAGGTYVIDHTSKEATQALIDCWENGFQKDPELQALYEKNGGSIFADSLELGNQRMPESAMWTDDFLQEFENRRGYDLTPYLPVIFIDNFYQHYAHRNSMDSEPRFNFAEIGYQIRMDFFQTLTELYEEDHLAPLSEWAHSHNMTLRYQIYGGPFETTSSALVPDINETETLFSNDSRDVYRLQSGVVHMKNKQVYSSESAAIGGLAWRQTWTGSYTQGVDGYPGGNASSGRTALDKGLFTYLNRQFVTGVNRVVLHGFSYRSDKTNSWPGDSGMSDLAGYSNEWDDKTPLWQHVNSMTDYLSRIQFVLQQGQGDIDLALYRYNYYDSSSLMESSLNALESNGYTYDFVSPAVLNLENAVVSKQNGQAVLAANGPSYKALVIDQRLNAAKKLQQTCDMPVETAQRILEYAQAGLPVILLGEAPTSVGSYQGSADQLNQANRQLTDIMQQLVAYENVISIDQPSREKLVSVLEQMNVVPDASPDRPATNLFYHRNDTDAEYYYIYNDSLKNSCTQTVTLKGEGIPYQLDPWSGEVSPIAKYEEKDGAICLEVSLQPNDNLLIAIAKEGWYNAVPKSHIVHADVPVSYNQDGSLVAKTMEKGEYHFTDNNGNTLSIQVDAAEPPVNLNQWTMQIESWTPGDTPLETHKQILGPYELETLIPWNEIDGLEDVAGVASYNTSFELQNGWEQGQGAFLSFTRVSDTMKLEVNGTVVPINQLSKQADIGPYLKQGKNELTVEVASSLSNIKTNYTQEFGVIGDVSVIPYRQTELTIAPVADKTILSAVIAYAQIQYDSESFQMVIEQVQKSFTAALGNARSVYNDSNAEQACVDVAWKSLMTEIHKLGFIRGDKTALGKLLEVAQEFNDQIDLYTAGTANPFLTVFAAAKETYRDGNAMQNDVESAAQFLLDAMMDLRLKPDKSILAKLLTEADSIDQSAYSSESIASFLTAYRAAKTVYHDANAQQDKVNEAVDALQEAIEGLNPVDTAQGMRPLVVRGDKSTTVSKENAKTGESGPLAVTVALLILAGTGLMFNRKKR</sequence>
<keyword evidence="1" id="KW-1133">Transmembrane helix</keyword>
<evidence type="ECO:0000256" key="1">
    <source>
        <dbReference type="SAM" id="Phobius"/>
    </source>
</evidence>
<evidence type="ECO:0000256" key="2">
    <source>
        <dbReference type="SAM" id="SignalP"/>
    </source>
</evidence>
<dbReference type="InterPro" id="IPR008979">
    <property type="entry name" value="Galactose-bd-like_sf"/>
</dbReference>
<accession>C0EGR2</accession>
<dbReference type="eggNOG" id="COG1538">
    <property type="taxonomic scope" value="Bacteria"/>
</dbReference>
<comment type="caution">
    <text evidence="3">The sequence shown here is derived from an EMBL/GenBank/DDBJ whole genome shotgun (WGS) entry which is preliminary data.</text>
</comment>
<name>C0EGR2_9FIRM</name>
<reference evidence="3 4" key="1">
    <citation type="submission" date="2009-01" db="EMBL/GenBank/DDBJ databases">
        <authorList>
            <person name="Fulton L."/>
            <person name="Clifton S."/>
            <person name="Fulton B."/>
            <person name="Xu J."/>
            <person name="Minx P."/>
            <person name="Pepin K.H."/>
            <person name="Johnson M."/>
            <person name="Bhonagiri V."/>
            <person name="Nash W.E."/>
            <person name="Mardis E.R."/>
            <person name="Wilson R.K."/>
        </authorList>
    </citation>
    <scope>NUCLEOTIDE SEQUENCE [LARGE SCALE GENOMIC DNA]</scope>
    <source>
        <strain evidence="3 4">DSM 5476</strain>
    </source>
</reference>
<dbReference type="Proteomes" id="UP000003340">
    <property type="component" value="Unassembled WGS sequence"/>
</dbReference>